<proteinExistence type="predicted"/>
<dbReference type="PANTHER" id="PTHR43787:SF10">
    <property type="entry name" value="COFACTOR MODIFYING PROTEIN"/>
    <property type="match status" value="1"/>
</dbReference>
<dbReference type="InterPro" id="IPR023885">
    <property type="entry name" value="4Fe4S-binding_SPASM_dom"/>
</dbReference>
<name>A0A650EKP6_9HELI</name>
<dbReference type="PANTHER" id="PTHR43787">
    <property type="entry name" value="FEMO COFACTOR BIOSYNTHESIS PROTEIN NIFB-RELATED"/>
    <property type="match status" value="1"/>
</dbReference>
<dbReference type="SUPFAM" id="SSF102114">
    <property type="entry name" value="Radical SAM enzymes"/>
    <property type="match status" value="1"/>
</dbReference>
<keyword evidence="2" id="KW-0408">Iron</keyword>
<comment type="cofactor">
    <cofactor evidence="1">
        <name>[4Fe-4S] cluster</name>
        <dbReference type="ChEBI" id="CHEBI:49883"/>
    </cofactor>
</comment>
<evidence type="ECO:0000256" key="2">
    <source>
        <dbReference type="ARBA" id="ARBA00022485"/>
    </source>
</evidence>
<dbReference type="GO" id="GO:0051539">
    <property type="term" value="F:4 iron, 4 sulfur cluster binding"/>
    <property type="evidence" value="ECO:0007669"/>
    <property type="project" value="UniProtKB-KW"/>
</dbReference>
<feature type="domain" description="4Fe4S-binding SPASM" evidence="3">
    <location>
        <begin position="184"/>
        <end position="250"/>
    </location>
</feature>
<dbReference type="Pfam" id="PF13186">
    <property type="entry name" value="SPASM"/>
    <property type="match status" value="1"/>
</dbReference>
<gene>
    <name evidence="4" type="ORF">Helico5904_0020</name>
</gene>
<keyword evidence="2" id="KW-0004">4Fe-4S</keyword>
<organism evidence="4">
    <name type="scientific">uncultured Helicobacter sp</name>
    <dbReference type="NCBI Taxonomy" id="175537"/>
    <lineage>
        <taxon>Bacteria</taxon>
        <taxon>Pseudomonadati</taxon>
        <taxon>Campylobacterota</taxon>
        <taxon>Epsilonproteobacteria</taxon>
        <taxon>Campylobacterales</taxon>
        <taxon>Helicobacteraceae</taxon>
        <taxon>Helicobacter</taxon>
        <taxon>environmental samples</taxon>
    </lineage>
</organism>
<evidence type="ECO:0000259" key="3">
    <source>
        <dbReference type="Pfam" id="PF13186"/>
    </source>
</evidence>
<sequence length="260" mass="30177">MELVMFEHICSQLVGRCERISLHILGDPLALRNIESYIEIIKHYRLKVDLVTTGLFLREKHFDMLLNTPFVQVAFSLSAFLANSQLLRLEHLERILDLCDENLKRNCPIFINLRIQTNDIKCHSLYLSEILESIATHFRQSFPLPLTQRIKLAQKIFLNPMRSFEWVNHRLSPQFTESNASHICYGASKQIGILSDGRLVPCCIDYEGKASFGSLVEQNLEDILQQQHFKDFSHQLLKGIPPCQLCQECTYPQNHRINIK</sequence>
<dbReference type="InterPro" id="IPR013785">
    <property type="entry name" value="Aldolase_TIM"/>
</dbReference>
<dbReference type="AlphaFoldDB" id="A0A650EKP6"/>
<accession>A0A650EKP6</accession>
<evidence type="ECO:0000313" key="4">
    <source>
        <dbReference type="EMBL" id="QGT50330.1"/>
    </source>
</evidence>
<keyword evidence="2" id="KW-0479">Metal-binding</keyword>
<evidence type="ECO:0000256" key="1">
    <source>
        <dbReference type="ARBA" id="ARBA00001966"/>
    </source>
</evidence>
<dbReference type="EMBL" id="MN577569">
    <property type="protein sequence ID" value="QGT50330.1"/>
    <property type="molecule type" value="Genomic_DNA"/>
</dbReference>
<keyword evidence="2" id="KW-0411">Iron-sulfur</keyword>
<reference evidence="4" key="1">
    <citation type="journal article" date="2020" name="J. ISSAAS">
        <title>Lactobacilli and other gastrointestinal microbiota of Peromyscus leucopus, reservoir host for agents of Lyme disease and other zoonoses in North America.</title>
        <authorList>
            <person name="Milovic A."/>
            <person name="Bassam K."/>
            <person name="Shao H."/>
            <person name="Chatzistamou I."/>
            <person name="Tufts D.M."/>
            <person name="Diuk-Wasser M."/>
            <person name="Barbour A.G."/>
        </authorList>
    </citation>
    <scope>NUCLEOTIDE SEQUENCE</scope>
    <source>
        <strain evidence="4">LL4</strain>
    </source>
</reference>
<dbReference type="InterPro" id="IPR058240">
    <property type="entry name" value="rSAM_sf"/>
</dbReference>
<dbReference type="Gene3D" id="3.20.20.70">
    <property type="entry name" value="Aldolase class I"/>
    <property type="match status" value="1"/>
</dbReference>
<protein>
    <submittedName>
        <fullName evidence="4">Fe-S oxidoreductase</fullName>
    </submittedName>
</protein>